<keyword evidence="3 5" id="KW-0690">Ribosome biogenesis</keyword>
<name>A0ABR0YEW2_HUSHU</name>
<comment type="subcellular location">
    <subcellularLocation>
        <location evidence="5">Nucleus</location>
        <location evidence="5">Nucleolus</location>
    </subcellularLocation>
    <subcellularLocation>
        <location evidence="5">Nucleus</location>
        <location evidence="5">Nucleoplasm</location>
    </subcellularLocation>
</comment>
<dbReference type="PIRSF" id="PIRSF017302">
    <property type="entry name" value="Gltscr2"/>
    <property type="match status" value="1"/>
</dbReference>
<evidence type="ECO:0000256" key="1">
    <source>
        <dbReference type="ARBA" id="ARBA00008838"/>
    </source>
</evidence>
<proteinExistence type="inferred from homology"/>
<accession>A0ABR0YEW2</accession>
<feature type="region of interest" description="Disordered" evidence="6">
    <location>
        <begin position="1"/>
        <end position="49"/>
    </location>
</feature>
<reference evidence="7 8" key="1">
    <citation type="submission" date="2021-05" db="EMBL/GenBank/DDBJ databases">
        <authorList>
            <person name="Zahm M."/>
            <person name="Klopp C."/>
            <person name="Cabau C."/>
            <person name="Kuhl H."/>
            <person name="Suciu R."/>
            <person name="Ciorpac M."/>
            <person name="Holostenco D."/>
            <person name="Gessner J."/>
            <person name="Wuertz S."/>
            <person name="Hohne C."/>
            <person name="Stock M."/>
            <person name="Gislard M."/>
            <person name="Lluch J."/>
            <person name="Milhes M."/>
            <person name="Lampietro C."/>
            <person name="Lopez Roques C."/>
            <person name="Donnadieu C."/>
            <person name="Du K."/>
            <person name="Schartl M."/>
            <person name="Guiguen Y."/>
        </authorList>
    </citation>
    <scope>NUCLEOTIDE SEQUENCE [LARGE SCALE GENOMIC DNA]</scope>
    <source>
        <strain evidence="7">Hh-F2</strain>
        <tissue evidence="7">Blood</tissue>
    </source>
</reference>
<organism evidence="7 8">
    <name type="scientific">Huso huso</name>
    <name type="common">Beluga</name>
    <name type="synonym">Acipenser huso</name>
    <dbReference type="NCBI Taxonomy" id="61971"/>
    <lineage>
        <taxon>Eukaryota</taxon>
        <taxon>Metazoa</taxon>
        <taxon>Chordata</taxon>
        <taxon>Craniata</taxon>
        <taxon>Vertebrata</taxon>
        <taxon>Euteleostomi</taxon>
        <taxon>Actinopterygii</taxon>
        <taxon>Chondrostei</taxon>
        <taxon>Acipenseriformes</taxon>
        <taxon>Acipenseridae</taxon>
        <taxon>Huso</taxon>
    </lineage>
</organism>
<keyword evidence="8" id="KW-1185">Reference proteome</keyword>
<gene>
    <name evidence="7" type="ORF">HHUSO_G31000</name>
</gene>
<comment type="function">
    <text evidence="5">May play a role in ribosome biogenesis.</text>
</comment>
<feature type="region of interest" description="Disordered" evidence="6">
    <location>
        <begin position="386"/>
        <end position="405"/>
    </location>
</feature>
<dbReference type="PANTHER" id="PTHR14211:SF7">
    <property type="entry name" value="RIBOSOME BIOGENESIS PROTEIN NOP53"/>
    <property type="match status" value="1"/>
</dbReference>
<evidence type="ECO:0000313" key="8">
    <source>
        <dbReference type="Proteomes" id="UP001369086"/>
    </source>
</evidence>
<dbReference type="Proteomes" id="UP001369086">
    <property type="component" value="Unassembled WGS sequence"/>
</dbReference>
<keyword evidence="4 5" id="KW-0539">Nucleus</keyword>
<evidence type="ECO:0000256" key="2">
    <source>
        <dbReference type="ARBA" id="ARBA00018339"/>
    </source>
</evidence>
<comment type="caution">
    <text evidence="7">The sequence shown here is derived from an EMBL/GenBank/DDBJ whole genome shotgun (WGS) entry which is preliminary data.</text>
</comment>
<evidence type="ECO:0000256" key="6">
    <source>
        <dbReference type="SAM" id="MobiDB-lite"/>
    </source>
</evidence>
<feature type="region of interest" description="Disordered" evidence="6">
    <location>
        <begin position="107"/>
        <end position="135"/>
    </location>
</feature>
<evidence type="ECO:0000256" key="5">
    <source>
        <dbReference type="PIRNR" id="PIRNR017302"/>
    </source>
</evidence>
<comment type="similarity">
    <text evidence="1 5">Belongs to the NOP53 family.</text>
</comment>
<feature type="compositionally biased region" description="Basic residues" evidence="6">
    <location>
        <begin position="30"/>
        <end position="46"/>
    </location>
</feature>
<dbReference type="Pfam" id="PF07767">
    <property type="entry name" value="Nop53"/>
    <property type="match status" value="2"/>
</dbReference>
<evidence type="ECO:0000256" key="4">
    <source>
        <dbReference type="ARBA" id="ARBA00023242"/>
    </source>
</evidence>
<dbReference type="InterPro" id="IPR011687">
    <property type="entry name" value="Nop53/GLTSCR2"/>
</dbReference>
<evidence type="ECO:0000256" key="3">
    <source>
        <dbReference type="ARBA" id="ARBA00022517"/>
    </source>
</evidence>
<dbReference type="EMBL" id="JAHFZB010000035">
    <property type="protein sequence ID" value="KAK6470695.1"/>
    <property type="molecule type" value="Genomic_DNA"/>
</dbReference>
<feature type="compositionally biased region" description="Basic and acidic residues" evidence="6">
    <location>
        <begin position="390"/>
        <end position="405"/>
    </location>
</feature>
<feature type="region of interest" description="Disordered" evidence="6">
    <location>
        <begin position="319"/>
        <end position="347"/>
    </location>
</feature>
<dbReference type="PANTHER" id="PTHR14211">
    <property type="entry name" value="GLIOMA SUPPRESSOR CANDIDATE REGION GENE 2"/>
    <property type="match status" value="1"/>
</dbReference>
<evidence type="ECO:0000313" key="7">
    <source>
        <dbReference type="EMBL" id="KAK6470695.1"/>
    </source>
</evidence>
<protein>
    <recommendedName>
        <fullName evidence="2 5">Ribosome biogenesis protein NOP53</fullName>
    </recommendedName>
</protein>
<sequence>MASGTRKGSMAASRDGFLSFKTDLDSSGPKNKRKKRLNKNKKKSWNKHSDVHDVEEFLEDVRLQERTLGGLISEKPDDNLFFVDAGDERRDSKLDKDKPLQVDVILQPDSRIPTPTDGLVSSEKPDGSRRRKDKPLRIDLILQPDSRVPAPKDVLAHQIPNAKKLRLIAQRAQQLEAHGVVPRRQRLLQARLQRSLAGKGRTNKPSANNDPQRGFYDLWSGAVPETADPWYLQQTKKMLVKRPARLNVKPSTLPAVEVPAPGASYNPDFLSHQALLLQGHEIELKKQKAELRLERQLAFPKEQIATRESAFQEEVEGLIEESDDEGPHDEYTPLYQTASGEKKTERQRKWERQLREREKRWKALRQARDRQQQLFRLRSLKAEVLQQEETTGRRQEARRAKKLEEESLPRRLGKLKYQEPDLDLQLSSEMAGSLRRLKPEGSILKDRFKSLQKRNLIEPRERAKFVRKHKLKYVEKRAFKEVTV</sequence>